<dbReference type="PROSITE" id="PS51465">
    <property type="entry name" value="KAZAL_2"/>
    <property type="match status" value="1"/>
</dbReference>
<keyword evidence="4 8" id="KW-0722">Serine protease inhibitor</keyword>
<sequence>MMSVKVMFLFMCVLLCSEAHKQPEYKMPDCARFKMNLACPLNFAPVCGTDGNTYGNECMLCGRIQTTKADIRILKEGICSD</sequence>
<protein>
    <submittedName>
        <fullName evidence="8">Serine protease inhibitor Kazal-type 4</fullName>
    </submittedName>
</protein>
<dbReference type="InterPro" id="IPR002350">
    <property type="entry name" value="Kazal_dom"/>
</dbReference>
<accession>A0ABR1A8D3</accession>
<dbReference type="SMART" id="SM00280">
    <property type="entry name" value="KAZAL"/>
    <property type="match status" value="1"/>
</dbReference>
<evidence type="ECO:0000259" key="7">
    <source>
        <dbReference type="PROSITE" id="PS51465"/>
    </source>
</evidence>
<keyword evidence="6" id="KW-0732">Signal</keyword>
<dbReference type="Pfam" id="PF00050">
    <property type="entry name" value="Kazal_1"/>
    <property type="match status" value="1"/>
</dbReference>
<evidence type="ECO:0000256" key="5">
    <source>
        <dbReference type="ARBA" id="ARBA00023157"/>
    </source>
</evidence>
<dbReference type="GO" id="GO:0004867">
    <property type="term" value="F:serine-type endopeptidase inhibitor activity"/>
    <property type="evidence" value="ECO:0007669"/>
    <property type="project" value="UniProtKB-KW"/>
</dbReference>
<feature type="domain" description="Kazal-like" evidence="7">
    <location>
        <begin position="24"/>
        <end position="81"/>
    </location>
</feature>
<dbReference type="EMBL" id="JAHFZB010000002">
    <property type="protein sequence ID" value="KAK6493359.1"/>
    <property type="molecule type" value="Genomic_DNA"/>
</dbReference>
<evidence type="ECO:0000256" key="4">
    <source>
        <dbReference type="ARBA" id="ARBA00022900"/>
    </source>
</evidence>
<comment type="caution">
    <text evidence="8">The sequence shown here is derived from an EMBL/GenBank/DDBJ whole genome shotgun (WGS) entry which is preliminary data.</text>
</comment>
<dbReference type="InterPro" id="IPR036058">
    <property type="entry name" value="Kazal_dom_sf"/>
</dbReference>
<evidence type="ECO:0000256" key="1">
    <source>
        <dbReference type="ARBA" id="ARBA00004613"/>
    </source>
</evidence>
<dbReference type="PROSITE" id="PS00282">
    <property type="entry name" value="KAZAL_1"/>
    <property type="match status" value="1"/>
</dbReference>
<dbReference type="PANTHER" id="PTHR21312:SF28">
    <property type="entry name" value="OVOINHIBITOR-RELATED"/>
    <property type="match status" value="1"/>
</dbReference>
<keyword evidence="9" id="KW-1185">Reference proteome</keyword>
<dbReference type="PANTHER" id="PTHR21312">
    <property type="entry name" value="SERINE PROTEASE INHIBITOR"/>
    <property type="match status" value="1"/>
</dbReference>
<feature type="chain" id="PRO_5046738053" evidence="6">
    <location>
        <begin position="20"/>
        <end position="81"/>
    </location>
</feature>
<name>A0ABR1A8D3_HUSHU</name>
<reference evidence="8 9" key="1">
    <citation type="submission" date="2021-05" db="EMBL/GenBank/DDBJ databases">
        <authorList>
            <person name="Zahm M."/>
            <person name="Klopp C."/>
            <person name="Cabau C."/>
            <person name="Kuhl H."/>
            <person name="Suciu R."/>
            <person name="Ciorpac M."/>
            <person name="Holostenco D."/>
            <person name="Gessner J."/>
            <person name="Wuertz S."/>
            <person name="Hohne C."/>
            <person name="Stock M."/>
            <person name="Gislard M."/>
            <person name="Lluch J."/>
            <person name="Milhes M."/>
            <person name="Lampietro C."/>
            <person name="Lopez Roques C."/>
            <person name="Donnadieu C."/>
            <person name="Du K."/>
            <person name="Schartl M."/>
            <person name="Guiguen Y."/>
        </authorList>
    </citation>
    <scope>NUCLEOTIDE SEQUENCE [LARGE SCALE GENOMIC DNA]</scope>
    <source>
        <strain evidence="8">Hh-F2</strain>
        <tissue evidence="8">Blood</tissue>
    </source>
</reference>
<evidence type="ECO:0000256" key="6">
    <source>
        <dbReference type="SAM" id="SignalP"/>
    </source>
</evidence>
<dbReference type="Gene3D" id="3.30.60.30">
    <property type="match status" value="1"/>
</dbReference>
<dbReference type="SUPFAM" id="SSF100895">
    <property type="entry name" value="Kazal-type serine protease inhibitors"/>
    <property type="match status" value="1"/>
</dbReference>
<evidence type="ECO:0000256" key="3">
    <source>
        <dbReference type="ARBA" id="ARBA00022690"/>
    </source>
</evidence>
<keyword evidence="5" id="KW-1015">Disulfide bond</keyword>
<proteinExistence type="predicted"/>
<dbReference type="PRINTS" id="PR00290">
    <property type="entry name" value="KAZALINHBTR"/>
</dbReference>
<dbReference type="InterPro" id="IPR001239">
    <property type="entry name" value="Prot_inh_Kazal-m"/>
</dbReference>
<keyword evidence="2" id="KW-0964">Secreted</keyword>
<organism evidence="8 9">
    <name type="scientific">Huso huso</name>
    <name type="common">Beluga</name>
    <name type="synonym">Acipenser huso</name>
    <dbReference type="NCBI Taxonomy" id="61971"/>
    <lineage>
        <taxon>Eukaryota</taxon>
        <taxon>Metazoa</taxon>
        <taxon>Chordata</taxon>
        <taxon>Craniata</taxon>
        <taxon>Vertebrata</taxon>
        <taxon>Euteleostomi</taxon>
        <taxon>Actinopterygii</taxon>
        <taxon>Chondrostei</taxon>
        <taxon>Acipenseriformes</taxon>
        <taxon>Acipenseridae</taxon>
        <taxon>Huso</taxon>
    </lineage>
</organism>
<feature type="signal peptide" evidence="6">
    <location>
        <begin position="1"/>
        <end position="19"/>
    </location>
</feature>
<keyword evidence="3 8" id="KW-0646">Protease inhibitor</keyword>
<gene>
    <name evidence="8" type="ORF">HHUSO_G2930</name>
</gene>
<evidence type="ECO:0000256" key="2">
    <source>
        <dbReference type="ARBA" id="ARBA00022525"/>
    </source>
</evidence>
<evidence type="ECO:0000313" key="9">
    <source>
        <dbReference type="Proteomes" id="UP001369086"/>
    </source>
</evidence>
<dbReference type="Proteomes" id="UP001369086">
    <property type="component" value="Unassembled WGS sequence"/>
</dbReference>
<evidence type="ECO:0000313" key="8">
    <source>
        <dbReference type="EMBL" id="KAK6493359.1"/>
    </source>
</evidence>
<comment type="subcellular location">
    <subcellularLocation>
        <location evidence="1">Secreted</location>
    </subcellularLocation>
</comment>